<dbReference type="PROSITE" id="PS50005">
    <property type="entry name" value="TPR"/>
    <property type="match status" value="3"/>
</dbReference>
<gene>
    <name evidence="4" type="ORF">Agub_g12172</name>
</gene>
<reference evidence="4 5" key="1">
    <citation type="journal article" date="2021" name="Sci. Rep.">
        <title>Genome sequencing of the multicellular alga Astrephomene provides insights into convergent evolution of germ-soma differentiation.</title>
        <authorList>
            <person name="Yamashita S."/>
            <person name="Yamamoto K."/>
            <person name="Matsuzaki R."/>
            <person name="Suzuki S."/>
            <person name="Yamaguchi H."/>
            <person name="Hirooka S."/>
            <person name="Minakuchi Y."/>
            <person name="Miyagishima S."/>
            <person name="Kawachi M."/>
            <person name="Toyoda A."/>
            <person name="Nozaki H."/>
        </authorList>
    </citation>
    <scope>NUCLEOTIDE SEQUENCE [LARGE SCALE GENOMIC DNA]</scope>
    <source>
        <strain evidence="4 5">NIES-4017</strain>
    </source>
</reference>
<dbReference type="SUPFAM" id="SSF48452">
    <property type="entry name" value="TPR-like"/>
    <property type="match status" value="1"/>
</dbReference>
<proteinExistence type="predicted"/>
<dbReference type="PANTHER" id="PTHR22904">
    <property type="entry name" value="TPR REPEAT CONTAINING PROTEIN"/>
    <property type="match status" value="1"/>
</dbReference>
<dbReference type="GO" id="GO:0051879">
    <property type="term" value="F:Hsp90 protein binding"/>
    <property type="evidence" value="ECO:0007669"/>
    <property type="project" value="TreeGrafter"/>
</dbReference>
<dbReference type="Pfam" id="PF13432">
    <property type="entry name" value="TPR_16"/>
    <property type="match status" value="1"/>
</dbReference>
<dbReference type="Pfam" id="PF07719">
    <property type="entry name" value="TPR_2"/>
    <property type="match status" value="1"/>
</dbReference>
<name>A0AAD3E039_9CHLO</name>
<dbReference type="PANTHER" id="PTHR22904:SF523">
    <property type="entry name" value="STRESS-INDUCED-PHOSPHOPROTEIN 1"/>
    <property type="match status" value="1"/>
</dbReference>
<evidence type="ECO:0000313" key="5">
    <source>
        <dbReference type="Proteomes" id="UP001054857"/>
    </source>
</evidence>
<keyword evidence="1" id="KW-0677">Repeat</keyword>
<comment type="caution">
    <text evidence="4">The sequence shown here is derived from an EMBL/GenBank/DDBJ whole genome shotgun (WGS) entry which is preliminary data.</text>
</comment>
<keyword evidence="5" id="KW-1185">Reference proteome</keyword>
<feature type="repeat" description="TPR" evidence="3">
    <location>
        <begin position="71"/>
        <end position="104"/>
    </location>
</feature>
<sequence>ASPHLPLRPQGVLRGEGPLWESRKFMSSGSGSPDLSPSLWYQLGCAHARCGHPSQAVSAFQRAASLMPHHPVFLHELAKACQVSGDHAAALSHFSRVLQLQPRNARALLRRGLALKALRRYEEAAEDLLAARRLEPHNPALRLDLRALGNVNYVELCAPGEEDDVTVVTKY</sequence>
<dbReference type="Gene3D" id="1.25.40.10">
    <property type="entry name" value="Tetratricopeptide repeat domain"/>
    <property type="match status" value="1"/>
</dbReference>
<dbReference type="EMBL" id="BMAR01000034">
    <property type="protein sequence ID" value="GFR50022.1"/>
    <property type="molecule type" value="Genomic_DNA"/>
</dbReference>
<dbReference type="InterPro" id="IPR013105">
    <property type="entry name" value="TPR_2"/>
</dbReference>
<evidence type="ECO:0000256" key="2">
    <source>
        <dbReference type="ARBA" id="ARBA00022803"/>
    </source>
</evidence>
<feature type="repeat" description="TPR" evidence="3">
    <location>
        <begin position="105"/>
        <end position="138"/>
    </location>
</feature>
<accession>A0AAD3E039</accession>
<feature type="repeat" description="TPR" evidence="3">
    <location>
        <begin position="37"/>
        <end position="70"/>
    </location>
</feature>
<dbReference type="Proteomes" id="UP001054857">
    <property type="component" value="Unassembled WGS sequence"/>
</dbReference>
<evidence type="ECO:0000256" key="3">
    <source>
        <dbReference type="PROSITE-ProRule" id="PRU00339"/>
    </source>
</evidence>
<feature type="non-terminal residue" evidence="4">
    <location>
        <position position="171"/>
    </location>
</feature>
<dbReference type="InterPro" id="IPR019734">
    <property type="entry name" value="TPR_rpt"/>
</dbReference>
<evidence type="ECO:0000313" key="4">
    <source>
        <dbReference type="EMBL" id="GFR50022.1"/>
    </source>
</evidence>
<dbReference type="InterPro" id="IPR011990">
    <property type="entry name" value="TPR-like_helical_dom_sf"/>
</dbReference>
<evidence type="ECO:0000256" key="1">
    <source>
        <dbReference type="ARBA" id="ARBA00022737"/>
    </source>
</evidence>
<organism evidence="4 5">
    <name type="scientific">Astrephomene gubernaculifera</name>
    <dbReference type="NCBI Taxonomy" id="47775"/>
    <lineage>
        <taxon>Eukaryota</taxon>
        <taxon>Viridiplantae</taxon>
        <taxon>Chlorophyta</taxon>
        <taxon>core chlorophytes</taxon>
        <taxon>Chlorophyceae</taxon>
        <taxon>CS clade</taxon>
        <taxon>Chlamydomonadales</taxon>
        <taxon>Astrephomenaceae</taxon>
        <taxon>Astrephomene</taxon>
    </lineage>
</organism>
<dbReference type="AlphaFoldDB" id="A0AAD3E039"/>
<dbReference type="SMART" id="SM00028">
    <property type="entry name" value="TPR"/>
    <property type="match status" value="3"/>
</dbReference>
<protein>
    <submittedName>
        <fullName evidence="4">Uncharacterized protein</fullName>
    </submittedName>
</protein>
<keyword evidence="2 3" id="KW-0802">TPR repeat</keyword>